<dbReference type="SUPFAM" id="SSF52540">
    <property type="entry name" value="P-loop containing nucleoside triphosphate hydrolases"/>
    <property type="match status" value="1"/>
</dbReference>
<dbReference type="Gene3D" id="3.40.50.300">
    <property type="entry name" value="P-loop containing nucleotide triphosphate hydrolases"/>
    <property type="match status" value="2"/>
</dbReference>
<evidence type="ECO:0000256" key="2">
    <source>
        <dbReference type="SAM" id="MobiDB-lite"/>
    </source>
</evidence>
<dbReference type="GO" id="GO:0016301">
    <property type="term" value="F:kinase activity"/>
    <property type="evidence" value="ECO:0007669"/>
    <property type="project" value="UniProtKB-KW"/>
</dbReference>
<accession>A0A210QXJ6</accession>
<dbReference type="InterPro" id="IPR036770">
    <property type="entry name" value="Ankyrin_rpt-contain_sf"/>
</dbReference>
<keyword evidence="4" id="KW-1185">Reference proteome</keyword>
<dbReference type="InterPro" id="IPR027417">
    <property type="entry name" value="P-loop_NTPase"/>
</dbReference>
<dbReference type="Pfam" id="PF00023">
    <property type="entry name" value="Ank"/>
    <property type="match status" value="1"/>
</dbReference>
<name>A0A210QXJ6_MIZYE</name>
<dbReference type="InterPro" id="IPR002110">
    <property type="entry name" value="Ankyrin_rpt"/>
</dbReference>
<evidence type="ECO:0000256" key="1">
    <source>
        <dbReference type="PROSITE-ProRule" id="PRU00023"/>
    </source>
</evidence>
<dbReference type="AlphaFoldDB" id="A0A210QXJ6"/>
<dbReference type="OrthoDB" id="10023302at2759"/>
<dbReference type="Proteomes" id="UP000242188">
    <property type="component" value="Unassembled WGS sequence"/>
</dbReference>
<dbReference type="InterPro" id="IPR011029">
    <property type="entry name" value="DEATH-like_dom_sf"/>
</dbReference>
<sequence length="1042" mass="119940">MSSSIPLHNAVRRRNLDQVQELVMSGADLGARDGKGQTPLMCAIASDCRLAADFIAKKMTFQDLNVVDNDGYNVFHMMAFFDCRWSQMMQDISDVCPTLFRQKDRAGQRPINIASVRSRYVYRILEQFEREQQKKQQQQYTTGIAENEEHPCNITITVVGHKGVGKSCFVRQLKKENIPEGGPGSTDTADVFVNYVGYNPNTGFRQQLNDDGEVETGRQRLKRLIDQHRKEQNIAVKPSADTSDRLPGQKEGSASPPTPPTVDASVLPARNKTDKEEVQQETVPQEQRRKQVSTSENTIQKKIPMEQKKVIQAVMRTKLDCDGAEEVKGYVTIYDFGGEKVFYNTHHCFMSSNMVFVLVFDVAMCLDPSRAEDGYERIEFWLRSIATYAIDRAAHGKGCPPIILVGSHLDLLSRNKEEQNRLFTSVLEKLYKKPELREIIETHVQEMFPIADLNDSTKHADVYQRVWTKIIEIAPLQSQWMKPVPARWVALEYELVRLKNSGMAMLTYAKLLGINKKLAVPLVEDDIREFLWKLKFFGSFLCFDLHSKRPFIILQPQWIINAFKSIITDPRFITELTIKQKLEWTAYEKSGVLPVTFIRQLWGRHEEFRFLEKAKYLYIALETLGLLSKPLSVDAEVNYFIVPSILQNADPKIICPVLDDPDTVKTVTLCLKFDNPFIPQAVWDKMIAACIHRFQRLEEPDLDGSKFIQRGFACLSVDCLWNMIINCCKDSMKVTMFKKDTDHSVPTGTGINLLNILKFLLQRILELNHQSHLGYRFYLHNDFRFAADDKMAKVEDLQQVQRLQCYGSNESRWIDRNDLYIWFINQNQKTQRTHMRQVDLTKALPDRKLSFKEIGRVSKYIGSTYQTFFAELDCPVALVEQEMEEHRHLSFRSRIAKIFVHYLRTKADTGFLAIADAMSRHRMDPSMLMDILDSNRNVMFIDETLPAEWLKKCLSGDDVLIIADHVDIKSYFNLFLELGVTPKTVDEFDVNYRNKKIRAKITALLEAFIKETNPRPTVNAILLAMQECDMDTQSLTAALKPA</sequence>
<organism evidence="3 4">
    <name type="scientific">Mizuhopecten yessoensis</name>
    <name type="common">Japanese scallop</name>
    <name type="synonym">Patinopecten yessoensis</name>
    <dbReference type="NCBI Taxonomy" id="6573"/>
    <lineage>
        <taxon>Eukaryota</taxon>
        <taxon>Metazoa</taxon>
        <taxon>Spiralia</taxon>
        <taxon>Lophotrochozoa</taxon>
        <taxon>Mollusca</taxon>
        <taxon>Bivalvia</taxon>
        <taxon>Autobranchia</taxon>
        <taxon>Pteriomorphia</taxon>
        <taxon>Pectinida</taxon>
        <taxon>Pectinoidea</taxon>
        <taxon>Pectinidae</taxon>
        <taxon>Mizuhopecten</taxon>
    </lineage>
</organism>
<keyword evidence="3" id="KW-0418">Kinase</keyword>
<proteinExistence type="predicted"/>
<dbReference type="PROSITE" id="PS50088">
    <property type="entry name" value="ANK_REPEAT"/>
    <property type="match status" value="1"/>
</dbReference>
<dbReference type="Gene3D" id="1.25.40.20">
    <property type="entry name" value="Ankyrin repeat-containing domain"/>
    <property type="match status" value="1"/>
</dbReference>
<comment type="caution">
    <text evidence="3">The sequence shown here is derived from an EMBL/GenBank/DDBJ whole genome shotgun (WGS) entry which is preliminary data.</text>
</comment>
<evidence type="ECO:0000313" key="4">
    <source>
        <dbReference type="Proteomes" id="UP000242188"/>
    </source>
</evidence>
<protein>
    <submittedName>
        <fullName evidence="3">Serine/threonine-protein kinase pats1</fullName>
    </submittedName>
</protein>
<reference evidence="3 4" key="1">
    <citation type="journal article" date="2017" name="Nat. Ecol. Evol.">
        <title>Scallop genome provides insights into evolution of bilaterian karyotype and development.</title>
        <authorList>
            <person name="Wang S."/>
            <person name="Zhang J."/>
            <person name="Jiao W."/>
            <person name="Li J."/>
            <person name="Xun X."/>
            <person name="Sun Y."/>
            <person name="Guo X."/>
            <person name="Huan P."/>
            <person name="Dong B."/>
            <person name="Zhang L."/>
            <person name="Hu X."/>
            <person name="Sun X."/>
            <person name="Wang J."/>
            <person name="Zhao C."/>
            <person name="Wang Y."/>
            <person name="Wang D."/>
            <person name="Huang X."/>
            <person name="Wang R."/>
            <person name="Lv J."/>
            <person name="Li Y."/>
            <person name="Zhang Z."/>
            <person name="Liu B."/>
            <person name="Lu W."/>
            <person name="Hui Y."/>
            <person name="Liang J."/>
            <person name="Zhou Z."/>
            <person name="Hou R."/>
            <person name="Li X."/>
            <person name="Liu Y."/>
            <person name="Li H."/>
            <person name="Ning X."/>
            <person name="Lin Y."/>
            <person name="Zhao L."/>
            <person name="Xing Q."/>
            <person name="Dou J."/>
            <person name="Li Y."/>
            <person name="Mao J."/>
            <person name="Guo H."/>
            <person name="Dou H."/>
            <person name="Li T."/>
            <person name="Mu C."/>
            <person name="Jiang W."/>
            <person name="Fu Q."/>
            <person name="Fu X."/>
            <person name="Miao Y."/>
            <person name="Liu J."/>
            <person name="Yu Q."/>
            <person name="Li R."/>
            <person name="Liao H."/>
            <person name="Li X."/>
            <person name="Kong Y."/>
            <person name="Jiang Z."/>
            <person name="Chourrout D."/>
            <person name="Li R."/>
            <person name="Bao Z."/>
        </authorList>
    </citation>
    <scope>NUCLEOTIDE SEQUENCE [LARGE SCALE GENOMIC DNA]</scope>
    <source>
        <strain evidence="3 4">PY_sf001</strain>
    </source>
</reference>
<dbReference type="PROSITE" id="PS50297">
    <property type="entry name" value="ANK_REP_REGION"/>
    <property type="match status" value="1"/>
</dbReference>
<keyword evidence="3" id="KW-0808">Transferase</keyword>
<keyword evidence="1" id="KW-0040">ANK repeat</keyword>
<dbReference type="Gene3D" id="1.10.533.10">
    <property type="entry name" value="Death Domain, Fas"/>
    <property type="match status" value="1"/>
</dbReference>
<dbReference type="SUPFAM" id="SSF48403">
    <property type="entry name" value="Ankyrin repeat"/>
    <property type="match status" value="1"/>
</dbReference>
<dbReference type="Pfam" id="PF08477">
    <property type="entry name" value="Roc"/>
    <property type="match status" value="1"/>
</dbReference>
<dbReference type="EMBL" id="NEDP02001340">
    <property type="protein sequence ID" value="OWF53446.1"/>
    <property type="molecule type" value="Genomic_DNA"/>
</dbReference>
<feature type="region of interest" description="Disordered" evidence="2">
    <location>
        <begin position="225"/>
        <end position="298"/>
    </location>
</feature>
<evidence type="ECO:0000313" key="3">
    <source>
        <dbReference type="EMBL" id="OWF53446.1"/>
    </source>
</evidence>
<gene>
    <name evidence="3" type="ORF">KP79_PYT22915</name>
</gene>
<feature type="repeat" description="ANK" evidence="1">
    <location>
        <begin position="2"/>
        <end position="34"/>
    </location>
</feature>